<protein>
    <recommendedName>
        <fullName evidence="6">Primosomal protein N</fullName>
    </recommendedName>
</protein>
<dbReference type="GO" id="GO:0005524">
    <property type="term" value="F:ATP binding"/>
    <property type="evidence" value="ECO:0007669"/>
    <property type="project" value="UniProtKB-KW"/>
</dbReference>
<dbReference type="AlphaFoldDB" id="A0A1F6EFQ9"/>
<accession>A0A1F6EFQ9</accession>
<dbReference type="EMBL" id="MFLY01000050">
    <property type="protein sequence ID" value="OGG72465.1"/>
    <property type="molecule type" value="Genomic_DNA"/>
</dbReference>
<dbReference type="GO" id="GO:0003677">
    <property type="term" value="F:DNA binding"/>
    <property type="evidence" value="ECO:0007669"/>
    <property type="project" value="UniProtKB-KW"/>
</dbReference>
<keyword evidence="2" id="KW-0067">ATP-binding</keyword>
<keyword evidence="3" id="KW-0238">DNA-binding</keyword>
<gene>
    <name evidence="4" type="ORF">A3A38_02160</name>
</gene>
<proteinExistence type="predicted"/>
<evidence type="ECO:0000256" key="2">
    <source>
        <dbReference type="ARBA" id="ARBA00022840"/>
    </source>
</evidence>
<dbReference type="GO" id="GO:0006270">
    <property type="term" value="P:DNA replication initiation"/>
    <property type="evidence" value="ECO:0007669"/>
    <property type="project" value="TreeGrafter"/>
</dbReference>
<evidence type="ECO:0000313" key="5">
    <source>
        <dbReference type="Proteomes" id="UP000177306"/>
    </source>
</evidence>
<evidence type="ECO:0000313" key="4">
    <source>
        <dbReference type="EMBL" id="OGG72465.1"/>
    </source>
</evidence>
<evidence type="ECO:0000256" key="3">
    <source>
        <dbReference type="ARBA" id="ARBA00023125"/>
    </source>
</evidence>
<sequence length="637" mass="70999">MIRIISVVPIARGVGKETLTYFTARDAREGMLISVPLRSRKIPALVLASKEAALGKADIKAANFALKRAGESKGYVLSPAFVRAAARTARFFAAHTGAVVEALTPAAILEGAPTAPKTAPPATGGQAEKLLFQADEAERDAFYKSFIREEFAKKHSLFLAVPTVRDAERLHALLCRGIEEHVFLFHSEFGKKEIIARWKKAVRHPHPALVIGTAPFLSLPRSDMETVIVEKEHSPAYKMQRRPFVDLRTFAEFYAEERGGKLILADLKLRTETLYKRDERSFAELVPLKFRSLSEARGIFVDMKEDNKNPVSGKTAFTPIGKDLRALLHRATESGERVFLFVSRRGLHPVTICNDCGSVVLCERCKAPLVLHRVDSSRSTAEVKNIFMCHSCRRETASRDRCEGCGSWRLAPLGAGTEFTEETVRAEFPSLRVVRLDKETGASRVKAEALADEFVKTPGSVLVGTEFAISLLPRVPHIAVVSCDAFFVIPDFRINERVFAMLLALRAKAEKTFLLQTRMPHLPVFKESMRGDIANFYREELRVRKEFGYPPFRTLVKLSVSGTEEKARAEAARIAELLVAWHPVVFPARDGVAQRGGGTTLRILVKVTHRWPDKELLKILMALPPSVEVRVDPEDTL</sequence>
<dbReference type="GO" id="GO:0043138">
    <property type="term" value="F:3'-5' DNA helicase activity"/>
    <property type="evidence" value="ECO:0007669"/>
    <property type="project" value="TreeGrafter"/>
</dbReference>
<dbReference type="Gene3D" id="3.40.50.300">
    <property type="entry name" value="P-loop containing nucleotide triphosphate hydrolases"/>
    <property type="match status" value="1"/>
</dbReference>
<dbReference type="Proteomes" id="UP000177306">
    <property type="component" value="Unassembled WGS sequence"/>
</dbReference>
<keyword evidence="1" id="KW-0547">Nucleotide-binding</keyword>
<dbReference type="InterPro" id="IPR027417">
    <property type="entry name" value="P-loop_NTPase"/>
</dbReference>
<dbReference type="PANTHER" id="PTHR30580:SF0">
    <property type="entry name" value="PRIMOSOMAL PROTEIN N"/>
    <property type="match status" value="1"/>
</dbReference>
<evidence type="ECO:0008006" key="6">
    <source>
        <dbReference type="Google" id="ProtNLM"/>
    </source>
</evidence>
<dbReference type="PANTHER" id="PTHR30580">
    <property type="entry name" value="PRIMOSOMAL PROTEIN N"/>
    <property type="match status" value="1"/>
</dbReference>
<dbReference type="GO" id="GO:0006310">
    <property type="term" value="P:DNA recombination"/>
    <property type="evidence" value="ECO:0007669"/>
    <property type="project" value="TreeGrafter"/>
</dbReference>
<evidence type="ECO:0000256" key="1">
    <source>
        <dbReference type="ARBA" id="ARBA00022741"/>
    </source>
</evidence>
<reference evidence="4 5" key="1">
    <citation type="journal article" date="2016" name="Nat. Commun.">
        <title>Thousands of microbial genomes shed light on interconnected biogeochemical processes in an aquifer system.</title>
        <authorList>
            <person name="Anantharaman K."/>
            <person name="Brown C.T."/>
            <person name="Hug L.A."/>
            <person name="Sharon I."/>
            <person name="Castelle C.J."/>
            <person name="Probst A.J."/>
            <person name="Thomas B.C."/>
            <person name="Singh A."/>
            <person name="Wilkins M.J."/>
            <person name="Karaoz U."/>
            <person name="Brodie E.L."/>
            <person name="Williams K.H."/>
            <person name="Hubbard S.S."/>
            <person name="Banfield J.F."/>
        </authorList>
    </citation>
    <scope>NUCLEOTIDE SEQUENCE [LARGE SCALE GENOMIC DNA]</scope>
</reference>
<dbReference type="GO" id="GO:0006302">
    <property type="term" value="P:double-strand break repair"/>
    <property type="evidence" value="ECO:0007669"/>
    <property type="project" value="TreeGrafter"/>
</dbReference>
<organism evidence="4 5">
    <name type="scientific">Candidatus Kaiserbacteria bacterium RIFCSPLOWO2_01_FULL_53_17</name>
    <dbReference type="NCBI Taxonomy" id="1798511"/>
    <lineage>
        <taxon>Bacteria</taxon>
        <taxon>Candidatus Kaiseribacteriota</taxon>
    </lineage>
</organism>
<comment type="caution">
    <text evidence="4">The sequence shown here is derived from an EMBL/GenBank/DDBJ whole genome shotgun (WGS) entry which is preliminary data.</text>
</comment>
<name>A0A1F6EFQ9_9BACT</name>